<organism evidence="3 4">
    <name type="scientific">Nocardioides iriomotensis</name>
    <dbReference type="NCBI Taxonomy" id="715784"/>
    <lineage>
        <taxon>Bacteria</taxon>
        <taxon>Bacillati</taxon>
        <taxon>Actinomycetota</taxon>
        <taxon>Actinomycetes</taxon>
        <taxon>Propionibacteriales</taxon>
        <taxon>Nocardioidaceae</taxon>
        <taxon>Nocardioides</taxon>
    </lineage>
</organism>
<gene>
    <name evidence="3" type="ORF">ETU37_04180</name>
</gene>
<evidence type="ECO:0000313" key="3">
    <source>
        <dbReference type="EMBL" id="RYU14113.1"/>
    </source>
</evidence>
<accession>A0A4Q5J6L3</accession>
<dbReference type="EMBL" id="SDPU01000012">
    <property type="protein sequence ID" value="RYU14113.1"/>
    <property type="molecule type" value="Genomic_DNA"/>
</dbReference>
<reference evidence="3 4" key="1">
    <citation type="submission" date="2019-01" db="EMBL/GenBank/DDBJ databases">
        <title>Nocardioides guangzhouensis sp. nov., an actinobacterium isolated from soil.</title>
        <authorList>
            <person name="Fu Y."/>
            <person name="Cai Y."/>
            <person name="Lin Z."/>
            <person name="Chen P."/>
        </authorList>
    </citation>
    <scope>NUCLEOTIDE SEQUENCE [LARGE SCALE GENOMIC DNA]</scope>
    <source>
        <strain evidence="3 4">NBRC 105384</strain>
    </source>
</reference>
<sequence length="91" mass="10034">MSAGPAARLAGATLGRVAPDLADDLRRSRVGRGSPGGLRLRRRVRDLEREVDELRQLSRRLADVLDVVEELLVPALDREDARVRAALERLG</sequence>
<evidence type="ECO:0000313" key="4">
    <source>
        <dbReference type="Proteomes" id="UP000291189"/>
    </source>
</evidence>
<evidence type="ECO:0000256" key="1">
    <source>
        <dbReference type="SAM" id="Coils"/>
    </source>
</evidence>
<feature type="coiled-coil region" evidence="1">
    <location>
        <begin position="37"/>
        <end position="67"/>
    </location>
</feature>
<evidence type="ECO:0000259" key="2">
    <source>
        <dbReference type="Pfam" id="PF20537"/>
    </source>
</evidence>
<feature type="domain" description="DUF6752" evidence="2">
    <location>
        <begin position="40"/>
        <end position="89"/>
    </location>
</feature>
<dbReference type="AlphaFoldDB" id="A0A4Q5J6L3"/>
<keyword evidence="1" id="KW-0175">Coiled coil</keyword>
<proteinExistence type="predicted"/>
<dbReference type="Proteomes" id="UP000291189">
    <property type="component" value="Unassembled WGS sequence"/>
</dbReference>
<name>A0A4Q5J6L3_9ACTN</name>
<dbReference type="InterPro" id="IPR046640">
    <property type="entry name" value="DUF6752"/>
</dbReference>
<dbReference type="RefSeq" id="WP_129985627.1">
    <property type="nucleotide sequence ID" value="NZ_SDPU01000012.1"/>
</dbReference>
<comment type="caution">
    <text evidence="3">The sequence shown here is derived from an EMBL/GenBank/DDBJ whole genome shotgun (WGS) entry which is preliminary data.</text>
</comment>
<keyword evidence="4" id="KW-1185">Reference proteome</keyword>
<protein>
    <recommendedName>
        <fullName evidence="2">DUF6752 domain-containing protein</fullName>
    </recommendedName>
</protein>
<dbReference type="Pfam" id="PF20537">
    <property type="entry name" value="DUF6752"/>
    <property type="match status" value="1"/>
</dbReference>